<evidence type="ECO:0000313" key="2">
    <source>
        <dbReference type="Proteomes" id="UP001519460"/>
    </source>
</evidence>
<organism evidence="1 2">
    <name type="scientific">Batillaria attramentaria</name>
    <dbReference type="NCBI Taxonomy" id="370345"/>
    <lineage>
        <taxon>Eukaryota</taxon>
        <taxon>Metazoa</taxon>
        <taxon>Spiralia</taxon>
        <taxon>Lophotrochozoa</taxon>
        <taxon>Mollusca</taxon>
        <taxon>Gastropoda</taxon>
        <taxon>Caenogastropoda</taxon>
        <taxon>Sorbeoconcha</taxon>
        <taxon>Cerithioidea</taxon>
        <taxon>Batillariidae</taxon>
        <taxon>Batillaria</taxon>
    </lineage>
</organism>
<protein>
    <submittedName>
        <fullName evidence="1">Uncharacterized protein</fullName>
    </submittedName>
</protein>
<feature type="non-terminal residue" evidence="1">
    <location>
        <position position="1"/>
    </location>
</feature>
<proteinExistence type="predicted"/>
<name>A0ABD0MCE0_9CAEN</name>
<comment type="caution">
    <text evidence="1">The sequence shown here is derived from an EMBL/GenBank/DDBJ whole genome shotgun (WGS) entry which is preliminary data.</text>
</comment>
<keyword evidence="2" id="KW-1185">Reference proteome</keyword>
<dbReference type="AlphaFoldDB" id="A0ABD0MCE0"/>
<gene>
    <name evidence="1" type="ORF">BaRGS_00000303</name>
</gene>
<accession>A0ABD0MCE0</accession>
<sequence>ACTQRDVQCASQTPGKTQRRIIGREVGRQSLAHPLYASEGSQDAPVDVCLRFSLKRLICVTKLYEPCNGTVKLS</sequence>
<reference evidence="1 2" key="1">
    <citation type="journal article" date="2023" name="Sci. Data">
        <title>Genome assembly of the Korean intertidal mud-creeper Batillaria attramentaria.</title>
        <authorList>
            <person name="Patra A.K."/>
            <person name="Ho P.T."/>
            <person name="Jun S."/>
            <person name="Lee S.J."/>
            <person name="Kim Y."/>
            <person name="Won Y.J."/>
        </authorList>
    </citation>
    <scope>NUCLEOTIDE SEQUENCE [LARGE SCALE GENOMIC DNA]</scope>
    <source>
        <strain evidence="1">Wonlab-2016</strain>
    </source>
</reference>
<evidence type="ECO:0000313" key="1">
    <source>
        <dbReference type="EMBL" id="KAK7508737.1"/>
    </source>
</evidence>
<dbReference type="EMBL" id="JACVVK020000001">
    <property type="protein sequence ID" value="KAK7508737.1"/>
    <property type="molecule type" value="Genomic_DNA"/>
</dbReference>
<dbReference type="Proteomes" id="UP001519460">
    <property type="component" value="Unassembled WGS sequence"/>
</dbReference>